<feature type="compositionally biased region" description="Basic and acidic residues" evidence="1">
    <location>
        <begin position="24"/>
        <end position="38"/>
    </location>
</feature>
<sequence length="63" mass="6800">MSDPTTADEPDVLEQPDATVQPDGSDKEPVEADWRQTEPDDTLGLSAKDGDPMDDSTPVDNLE</sequence>
<keyword evidence="3" id="KW-1185">Reference proteome</keyword>
<gene>
    <name evidence="2" type="ORF">E4M00_11210</name>
</gene>
<dbReference type="EMBL" id="SPQZ01000004">
    <property type="protein sequence ID" value="TFV96648.1"/>
    <property type="molecule type" value="Genomic_DNA"/>
</dbReference>
<evidence type="ECO:0000313" key="3">
    <source>
        <dbReference type="Proteomes" id="UP000298127"/>
    </source>
</evidence>
<proteinExistence type="predicted"/>
<dbReference type="Proteomes" id="UP000298127">
    <property type="component" value="Unassembled WGS sequence"/>
</dbReference>
<protein>
    <submittedName>
        <fullName evidence="2">Uncharacterized protein</fullName>
    </submittedName>
</protein>
<evidence type="ECO:0000256" key="1">
    <source>
        <dbReference type="SAM" id="MobiDB-lite"/>
    </source>
</evidence>
<evidence type="ECO:0000313" key="2">
    <source>
        <dbReference type="EMBL" id="TFV96648.1"/>
    </source>
</evidence>
<reference evidence="2 3" key="1">
    <citation type="journal article" date="2018" name="J. Microbiol.">
        <title>Leifsonia flava sp. nov., a novel actinobacterium isolated from the rhizosphere of Aquilegia viridiflora.</title>
        <authorList>
            <person name="Cai Y."/>
            <person name="Tao W.Z."/>
            <person name="Ma Y.J."/>
            <person name="Cheng J."/>
            <person name="Zhang M.Y."/>
            <person name="Zhang Y.X."/>
        </authorList>
    </citation>
    <scope>NUCLEOTIDE SEQUENCE [LARGE SCALE GENOMIC DNA]</scope>
    <source>
        <strain evidence="2 3">SYP-B2174</strain>
    </source>
</reference>
<feature type="compositionally biased region" description="Acidic residues" evidence="1">
    <location>
        <begin position="1"/>
        <end position="14"/>
    </location>
</feature>
<accession>A0A4Y9QXP9</accession>
<feature type="region of interest" description="Disordered" evidence="1">
    <location>
        <begin position="1"/>
        <end position="63"/>
    </location>
</feature>
<name>A0A4Y9QXP9_9MICO</name>
<dbReference type="AlphaFoldDB" id="A0A4Y9QXP9"/>
<dbReference type="RefSeq" id="WP_056169147.1">
    <property type="nucleotide sequence ID" value="NZ_SPQZ01000004.1"/>
</dbReference>
<comment type="caution">
    <text evidence="2">The sequence shown here is derived from an EMBL/GenBank/DDBJ whole genome shotgun (WGS) entry which is preliminary data.</text>
</comment>
<organism evidence="2 3">
    <name type="scientific">Orlajensenia leifsoniae</name>
    <dbReference type="NCBI Taxonomy" id="2561933"/>
    <lineage>
        <taxon>Bacteria</taxon>
        <taxon>Bacillati</taxon>
        <taxon>Actinomycetota</taxon>
        <taxon>Actinomycetes</taxon>
        <taxon>Micrococcales</taxon>
        <taxon>Microbacteriaceae</taxon>
        <taxon>Orlajensenia</taxon>
    </lineage>
</organism>